<organism evidence="3 4">
    <name type="scientific">Halorhabdus tiamatea SARL4B</name>
    <dbReference type="NCBI Taxonomy" id="1033806"/>
    <lineage>
        <taxon>Archaea</taxon>
        <taxon>Methanobacteriati</taxon>
        <taxon>Methanobacteriota</taxon>
        <taxon>Stenosarchaea group</taxon>
        <taxon>Halobacteria</taxon>
        <taxon>Halobacteriales</taxon>
        <taxon>Haloarculaceae</taxon>
        <taxon>Halorhabdus</taxon>
    </lineage>
</organism>
<evidence type="ECO:0000313" key="3">
    <source>
        <dbReference type="EMBL" id="ERJ05325.1"/>
    </source>
</evidence>
<dbReference type="RefSeq" id="WP_008526859.1">
    <property type="nucleotide sequence ID" value="NC_021921.1"/>
</dbReference>
<reference evidence="2 5" key="3">
    <citation type="journal article" date="2014" name="Environ. Microbiol.">
        <title>Halorhabdus tiamatea: proteogenomics and glycosidase activity measurements identify the first cultivated euryarchaeon from a deep-sea anoxic brine lake as potential polysaccharide degrader.</title>
        <authorList>
            <person name="Werner J."/>
            <person name="Ferrer M."/>
            <person name="Michel G."/>
            <person name="Mann A.J."/>
            <person name="Huang S."/>
            <person name="Juarez S."/>
            <person name="Ciordia S."/>
            <person name="Albar J.P."/>
            <person name="Alcaide M."/>
            <person name="La Cono V."/>
            <person name="Yakimov M.M."/>
            <person name="Antunes A."/>
            <person name="Taborda M."/>
            <person name="Da Costa M.S."/>
            <person name="Amann R.I."/>
            <person name="Gloeckner F.O."/>
            <person name="Golyshina O.V."/>
            <person name="Golyshin P.N."/>
            <person name="Teeling H."/>
        </authorList>
    </citation>
    <scope>NUCLEOTIDE SEQUENCE [LARGE SCALE GENOMIC DNA]</scope>
    <source>
        <strain evidence="5">SARL4B</strain>
        <strain evidence="2">Type strain: SARL4B</strain>
    </source>
</reference>
<feature type="transmembrane region" description="Helical" evidence="1">
    <location>
        <begin position="34"/>
        <end position="52"/>
    </location>
</feature>
<evidence type="ECO:0000313" key="5">
    <source>
        <dbReference type="Proteomes" id="UP000015381"/>
    </source>
</evidence>
<keyword evidence="1" id="KW-0472">Membrane</keyword>
<evidence type="ECO:0000256" key="1">
    <source>
        <dbReference type="SAM" id="Phobius"/>
    </source>
</evidence>
<protein>
    <submittedName>
        <fullName evidence="3">Uncharacterized protein</fullName>
    </submittedName>
</protein>
<dbReference type="EMBL" id="HF571520">
    <property type="protein sequence ID" value="CCQ33189.1"/>
    <property type="molecule type" value="Genomic_DNA"/>
</dbReference>
<dbReference type="STRING" id="1033806.HTIA_1051"/>
<reference evidence="3 4" key="2">
    <citation type="journal article" date="2013" name="PLoS ONE">
        <title>INDIGO - INtegrated Data Warehouse of MIcrobial GenOmes with Examples from the Red Sea Extremophiles.</title>
        <authorList>
            <person name="Alam I."/>
            <person name="Antunes A."/>
            <person name="Kamau A.A."/>
            <person name="Ba Alawi W."/>
            <person name="Kalkatawi M."/>
            <person name="Stingl U."/>
            <person name="Bajic V.B."/>
        </authorList>
    </citation>
    <scope>NUCLEOTIDE SEQUENCE [LARGE SCALE GENOMIC DNA]</scope>
    <source>
        <strain evidence="3 4">SARL4B</strain>
    </source>
</reference>
<reference evidence="3 4" key="1">
    <citation type="journal article" date="2011" name="J. Bacteriol.">
        <title>Genome sequence of Halorhabdus tiamatea, the first archaeon isolated from a deep-sea anoxic brine lake.</title>
        <authorList>
            <person name="Antunes A."/>
            <person name="Alam I."/>
            <person name="Bajic V.B."/>
            <person name="Stingl U."/>
        </authorList>
    </citation>
    <scope>NUCLEOTIDE SEQUENCE [LARGE SCALE GENOMIC DNA]</scope>
    <source>
        <strain evidence="3 4">SARL4B</strain>
    </source>
</reference>
<gene>
    <name evidence="3" type="ORF">HLRTI_002681</name>
    <name evidence="2" type="ORF">HTIA_1051</name>
</gene>
<dbReference type="HOGENOM" id="CLU_2270977_0_0_2"/>
<proteinExistence type="predicted"/>
<sequence length="102" mass="11441">MPRELGQSSTAIEKQSADRDTVGKVKRFLETYTWVLYVIAFALVHFVIGYGLDVWAGPMTPETQLLHEISGIFMAVGIILGFVLVVIGIIWAVLVYKESRIR</sequence>
<dbReference type="Proteomes" id="UP000003861">
    <property type="component" value="Unassembled WGS sequence"/>
</dbReference>
<feature type="transmembrane region" description="Helical" evidence="1">
    <location>
        <begin position="72"/>
        <end position="96"/>
    </location>
</feature>
<keyword evidence="1" id="KW-0812">Transmembrane</keyword>
<keyword evidence="5" id="KW-1185">Reference proteome</keyword>
<evidence type="ECO:0000313" key="2">
    <source>
        <dbReference type="EMBL" id="CCQ33189.1"/>
    </source>
</evidence>
<dbReference type="EMBL" id="AFNT02000036">
    <property type="protein sequence ID" value="ERJ05325.1"/>
    <property type="molecule type" value="Genomic_DNA"/>
</dbReference>
<accession>F7PLJ1</accession>
<name>F7PLJ1_9EURY</name>
<keyword evidence="1" id="KW-1133">Transmembrane helix</keyword>
<evidence type="ECO:0000313" key="4">
    <source>
        <dbReference type="Proteomes" id="UP000003861"/>
    </source>
</evidence>
<dbReference type="GeneID" id="23800391"/>
<dbReference type="AlphaFoldDB" id="F7PLJ1"/>
<dbReference type="KEGG" id="hti:HTIA_1051"/>
<dbReference type="Proteomes" id="UP000015381">
    <property type="component" value="Chromosome I"/>
</dbReference>